<name>A0A5R9FZJ1_9BACL</name>
<dbReference type="InterPro" id="IPR001610">
    <property type="entry name" value="PAC"/>
</dbReference>
<dbReference type="Pfam" id="PF00989">
    <property type="entry name" value="PAS"/>
    <property type="match status" value="1"/>
</dbReference>
<evidence type="ECO:0000256" key="5">
    <source>
        <dbReference type="ARBA" id="ARBA00022741"/>
    </source>
</evidence>
<dbReference type="InterPro" id="IPR005467">
    <property type="entry name" value="His_kinase_dom"/>
</dbReference>
<organism evidence="12 13">
    <name type="scientific">Paenibacillus antri</name>
    <dbReference type="NCBI Taxonomy" id="2582848"/>
    <lineage>
        <taxon>Bacteria</taxon>
        <taxon>Bacillati</taxon>
        <taxon>Bacillota</taxon>
        <taxon>Bacilli</taxon>
        <taxon>Bacillales</taxon>
        <taxon>Paenibacillaceae</taxon>
        <taxon>Paenibacillus</taxon>
    </lineage>
</organism>
<dbReference type="Pfam" id="PF00512">
    <property type="entry name" value="HisKA"/>
    <property type="match status" value="1"/>
</dbReference>
<dbReference type="PROSITE" id="PS50109">
    <property type="entry name" value="HIS_KIN"/>
    <property type="match status" value="1"/>
</dbReference>
<comment type="caution">
    <text evidence="12">The sequence shown here is derived from an EMBL/GenBank/DDBJ whole genome shotgun (WGS) entry which is preliminary data.</text>
</comment>
<feature type="domain" description="PAS" evidence="10">
    <location>
        <begin position="27"/>
        <end position="68"/>
    </location>
</feature>
<dbReference type="SUPFAM" id="SSF55785">
    <property type="entry name" value="PYP-like sensor domain (PAS domain)"/>
    <property type="match status" value="2"/>
</dbReference>
<dbReference type="SUPFAM" id="SSF47384">
    <property type="entry name" value="Homodimeric domain of signal transducing histidine kinase"/>
    <property type="match status" value="1"/>
</dbReference>
<dbReference type="Proteomes" id="UP000309676">
    <property type="component" value="Unassembled WGS sequence"/>
</dbReference>
<evidence type="ECO:0000259" key="10">
    <source>
        <dbReference type="PROSITE" id="PS50112"/>
    </source>
</evidence>
<keyword evidence="13" id="KW-1185">Reference proteome</keyword>
<dbReference type="NCBIfam" id="TIGR00229">
    <property type="entry name" value="sensory_box"/>
    <property type="match status" value="2"/>
</dbReference>
<dbReference type="PANTHER" id="PTHR43065:SF34">
    <property type="entry name" value="SPORULATION KINASE A"/>
    <property type="match status" value="1"/>
</dbReference>
<dbReference type="Pfam" id="PF13426">
    <property type="entry name" value="PAS_9"/>
    <property type="match status" value="1"/>
</dbReference>
<dbReference type="EC" id="2.7.13.3" evidence="2"/>
<evidence type="ECO:0000313" key="13">
    <source>
        <dbReference type="Proteomes" id="UP000309676"/>
    </source>
</evidence>
<sequence>MDSLDDCSEERPYPFGPIHEWLPDVSVAENGRMIVVSRSMRELFGYGDRELIGERIERLFGPDSLERLSGSDERPFRLQSKAYRKNKTTIHVDLHASTVHRGNSVYLVIRAMEDITPPKAEETSVAIIEERFRSAFHFAAVGMALVTVQGVLQEMNYAFCEIIGLPAQASGELNIKSFLYPEDVDSYLEGCTRLLIGETQSCEMEKRFLHVSGRLVWGALCITLVRDVDGRPLNYIIQLQDITQKKETEELLRKSDKLTIVGQLAAGVAHEVRNPLTVLKGFAQILRSGDRGNRYFELMLSEVERIESIIGEFLMLAKPQMVKFYEADLNVLTSEVASLMETKAIMSGVQIHMRQPSGPNPILCDANQIKQMLVNLMQNAIESMTNGGRLRVGLARKDPSAVTLTVEDDGCGIPEDRLSKLGEPFYSSKEKGTGLGLMISYQIIQKHRGRVKVTSRVNEGTTFEIVFPISEKSTLLEVRQP</sequence>
<feature type="domain" description="Histidine kinase" evidence="9">
    <location>
        <begin position="267"/>
        <end position="471"/>
    </location>
</feature>
<dbReference type="PANTHER" id="PTHR43065">
    <property type="entry name" value="SENSOR HISTIDINE KINASE"/>
    <property type="match status" value="1"/>
</dbReference>
<keyword evidence="8" id="KW-0902">Two-component regulatory system</keyword>
<dbReference type="PRINTS" id="PR00344">
    <property type="entry name" value="BCTRLSENSOR"/>
</dbReference>
<dbReference type="GO" id="GO:0005524">
    <property type="term" value="F:ATP binding"/>
    <property type="evidence" value="ECO:0007669"/>
    <property type="project" value="UniProtKB-KW"/>
</dbReference>
<dbReference type="InterPro" id="IPR036890">
    <property type="entry name" value="HATPase_C_sf"/>
</dbReference>
<evidence type="ECO:0000313" key="12">
    <source>
        <dbReference type="EMBL" id="TLS49482.1"/>
    </source>
</evidence>
<keyword evidence="6" id="KW-0418">Kinase</keyword>
<feature type="domain" description="PAC" evidence="11">
    <location>
        <begin position="202"/>
        <end position="254"/>
    </location>
</feature>
<evidence type="ECO:0000256" key="2">
    <source>
        <dbReference type="ARBA" id="ARBA00012438"/>
    </source>
</evidence>
<dbReference type="SMART" id="SM00086">
    <property type="entry name" value="PAC"/>
    <property type="match status" value="2"/>
</dbReference>
<dbReference type="Pfam" id="PF02518">
    <property type="entry name" value="HATPase_c"/>
    <property type="match status" value="1"/>
</dbReference>
<keyword evidence="4" id="KW-0808">Transferase</keyword>
<dbReference type="AlphaFoldDB" id="A0A5R9FZJ1"/>
<dbReference type="InterPro" id="IPR000700">
    <property type="entry name" value="PAS-assoc_C"/>
</dbReference>
<gene>
    <name evidence="12" type="ORF">FE782_25550</name>
</gene>
<dbReference type="RefSeq" id="WP_138197200.1">
    <property type="nucleotide sequence ID" value="NZ_VCIW01000021.1"/>
</dbReference>
<dbReference type="InterPro" id="IPR013767">
    <property type="entry name" value="PAS_fold"/>
</dbReference>
<dbReference type="SUPFAM" id="SSF55874">
    <property type="entry name" value="ATPase domain of HSP90 chaperone/DNA topoisomerase II/histidine kinase"/>
    <property type="match status" value="1"/>
</dbReference>
<dbReference type="PROSITE" id="PS50112">
    <property type="entry name" value="PAS"/>
    <property type="match status" value="1"/>
</dbReference>
<dbReference type="EMBL" id="VCIW01000021">
    <property type="protein sequence ID" value="TLS49482.1"/>
    <property type="molecule type" value="Genomic_DNA"/>
</dbReference>
<dbReference type="Gene3D" id="1.10.287.130">
    <property type="match status" value="1"/>
</dbReference>
<dbReference type="SMART" id="SM00388">
    <property type="entry name" value="HisKA"/>
    <property type="match status" value="1"/>
</dbReference>
<dbReference type="InterPro" id="IPR035965">
    <property type="entry name" value="PAS-like_dom_sf"/>
</dbReference>
<evidence type="ECO:0000259" key="9">
    <source>
        <dbReference type="PROSITE" id="PS50109"/>
    </source>
</evidence>
<dbReference type="InterPro" id="IPR003661">
    <property type="entry name" value="HisK_dim/P_dom"/>
</dbReference>
<evidence type="ECO:0000256" key="4">
    <source>
        <dbReference type="ARBA" id="ARBA00022679"/>
    </source>
</evidence>
<dbReference type="PROSITE" id="PS50113">
    <property type="entry name" value="PAC"/>
    <property type="match status" value="1"/>
</dbReference>
<dbReference type="CDD" id="cd00082">
    <property type="entry name" value="HisKA"/>
    <property type="match status" value="1"/>
</dbReference>
<dbReference type="InterPro" id="IPR000014">
    <property type="entry name" value="PAS"/>
</dbReference>
<keyword evidence="7" id="KW-0067">ATP-binding</keyword>
<dbReference type="OrthoDB" id="9815750at2"/>
<dbReference type="GO" id="GO:0000155">
    <property type="term" value="F:phosphorelay sensor kinase activity"/>
    <property type="evidence" value="ECO:0007669"/>
    <property type="project" value="InterPro"/>
</dbReference>
<dbReference type="SMART" id="SM00091">
    <property type="entry name" value="PAS"/>
    <property type="match status" value="2"/>
</dbReference>
<dbReference type="CDD" id="cd00075">
    <property type="entry name" value="HATPase"/>
    <property type="match status" value="1"/>
</dbReference>
<evidence type="ECO:0000256" key="8">
    <source>
        <dbReference type="ARBA" id="ARBA00023012"/>
    </source>
</evidence>
<evidence type="ECO:0000259" key="11">
    <source>
        <dbReference type="PROSITE" id="PS50113"/>
    </source>
</evidence>
<dbReference type="GO" id="GO:0006355">
    <property type="term" value="P:regulation of DNA-templated transcription"/>
    <property type="evidence" value="ECO:0007669"/>
    <property type="project" value="InterPro"/>
</dbReference>
<reference evidence="12 13" key="1">
    <citation type="submission" date="2019-05" db="EMBL/GenBank/DDBJ databases">
        <authorList>
            <person name="Narsing Rao M.P."/>
            <person name="Li W.J."/>
        </authorList>
    </citation>
    <scope>NUCLEOTIDE SEQUENCE [LARGE SCALE GENOMIC DNA]</scope>
    <source>
        <strain evidence="12 13">SYSU_K30003</strain>
    </source>
</reference>
<accession>A0A5R9FZJ1</accession>
<dbReference type="InterPro" id="IPR004358">
    <property type="entry name" value="Sig_transdc_His_kin-like_C"/>
</dbReference>
<evidence type="ECO:0000256" key="3">
    <source>
        <dbReference type="ARBA" id="ARBA00022553"/>
    </source>
</evidence>
<proteinExistence type="predicted"/>
<evidence type="ECO:0000256" key="7">
    <source>
        <dbReference type="ARBA" id="ARBA00022840"/>
    </source>
</evidence>
<dbReference type="InterPro" id="IPR003594">
    <property type="entry name" value="HATPase_dom"/>
</dbReference>
<evidence type="ECO:0000256" key="6">
    <source>
        <dbReference type="ARBA" id="ARBA00022777"/>
    </source>
</evidence>
<keyword evidence="5" id="KW-0547">Nucleotide-binding</keyword>
<keyword evidence="3" id="KW-0597">Phosphoprotein</keyword>
<dbReference type="Gene3D" id="3.30.450.20">
    <property type="entry name" value="PAS domain"/>
    <property type="match status" value="2"/>
</dbReference>
<protein>
    <recommendedName>
        <fullName evidence="2">histidine kinase</fullName>
        <ecNumber evidence="2">2.7.13.3</ecNumber>
    </recommendedName>
</protein>
<dbReference type="Gene3D" id="3.30.565.10">
    <property type="entry name" value="Histidine kinase-like ATPase, C-terminal domain"/>
    <property type="match status" value="1"/>
</dbReference>
<dbReference type="InterPro" id="IPR036097">
    <property type="entry name" value="HisK_dim/P_sf"/>
</dbReference>
<dbReference type="SMART" id="SM00387">
    <property type="entry name" value="HATPase_c"/>
    <property type="match status" value="1"/>
</dbReference>
<evidence type="ECO:0000256" key="1">
    <source>
        <dbReference type="ARBA" id="ARBA00000085"/>
    </source>
</evidence>
<dbReference type="CDD" id="cd00130">
    <property type="entry name" value="PAS"/>
    <property type="match status" value="2"/>
</dbReference>
<comment type="catalytic activity">
    <reaction evidence="1">
        <text>ATP + protein L-histidine = ADP + protein N-phospho-L-histidine.</text>
        <dbReference type="EC" id="2.7.13.3"/>
    </reaction>
</comment>